<accession>A0AAU8NE49</accession>
<sequence>MTIEFAKFTAEVAKGIKIGSDVEVKLLIPLKSAVPFLEFLSNSQGEDVMVYLGDPQASFDFDSEDRDPMYNTWDGGRRVTTDASGVVTKIEGTGQEEKDENQAELFNGEGSNPEQQEADGDGSEQTESTTQEQMEGEGAETPGQKPAEDHVTDQDDPYGDNDDNEIPDWMKEGGGDQSGPKEMDFSSEDEQKQPPVDQNEDAPTDAEKENAAEISKEELEQFILAQRPIFEDIKLADSPADFPALLQMKNEGKTWLEISREMKVPSSQISSKLNVYKKRVTKMMQDGVAV</sequence>
<gene>
    <name evidence="2" type="ORF">ABXS70_05080</name>
</gene>
<feature type="compositionally biased region" description="Basic and acidic residues" evidence="1">
    <location>
        <begin position="168"/>
        <end position="192"/>
    </location>
</feature>
<proteinExistence type="predicted"/>
<evidence type="ECO:0000313" key="2">
    <source>
        <dbReference type="EMBL" id="XCP96089.1"/>
    </source>
</evidence>
<feature type="compositionally biased region" description="Acidic residues" evidence="1">
    <location>
        <begin position="154"/>
        <end position="166"/>
    </location>
</feature>
<dbReference type="RefSeq" id="WP_366294350.1">
    <property type="nucleotide sequence ID" value="NZ_CP159992.1"/>
</dbReference>
<reference evidence="2" key="1">
    <citation type="submission" date="2024-05" db="EMBL/GenBank/DDBJ databases">
        <title>Draft genome assemblies of 36 bacteria isolated from hibernating arctic ground squirrels.</title>
        <authorList>
            <person name="McKee H."/>
            <person name="Mullen L."/>
            <person name="Drown D.M."/>
            <person name="Duddleston K.N."/>
        </authorList>
    </citation>
    <scope>NUCLEOTIDE SEQUENCE</scope>
    <source>
        <strain evidence="2">AN1007</strain>
    </source>
</reference>
<name>A0AAU8NE49_9BACL</name>
<protein>
    <submittedName>
        <fullName evidence="2">Uncharacterized protein</fullName>
    </submittedName>
</protein>
<organism evidence="2">
    <name type="scientific">Paenibacillus sp. AN1007</name>
    <dbReference type="NCBI Taxonomy" id="3151385"/>
    <lineage>
        <taxon>Bacteria</taxon>
        <taxon>Bacillati</taxon>
        <taxon>Bacillota</taxon>
        <taxon>Bacilli</taxon>
        <taxon>Bacillales</taxon>
        <taxon>Paenibacillaceae</taxon>
        <taxon>Paenibacillus</taxon>
    </lineage>
</organism>
<feature type="region of interest" description="Disordered" evidence="1">
    <location>
        <begin position="83"/>
        <end position="212"/>
    </location>
</feature>
<dbReference type="AlphaFoldDB" id="A0AAU8NE49"/>
<evidence type="ECO:0000256" key="1">
    <source>
        <dbReference type="SAM" id="MobiDB-lite"/>
    </source>
</evidence>
<dbReference type="EMBL" id="CP159992">
    <property type="protein sequence ID" value="XCP96089.1"/>
    <property type="molecule type" value="Genomic_DNA"/>
</dbReference>